<feature type="transmembrane region" description="Helical" evidence="7">
    <location>
        <begin position="48"/>
        <end position="67"/>
    </location>
</feature>
<comment type="caution">
    <text evidence="8">The sequence shown here is derived from an EMBL/GenBank/DDBJ whole genome shotgun (WGS) entry which is preliminary data.</text>
</comment>
<dbReference type="PANTHER" id="PTHR33452">
    <property type="entry name" value="OXIDOREDUCTASE CATD-RELATED"/>
    <property type="match status" value="1"/>
</dbReference>
<proteinExistence type="inferred from homology"/>
<dbReference type="EMBL" id="JAASQI010000001">
    <property type="protein sequence ID" value="NIJ56672.1"/>
    <property type="molecule type" value="Genomic_DNA"/>
</dbReference>
<keyword evidence="3" id="KW-1003">Cell membrane</keyword>
<reference evidence="8 9" key="1">
    <citation type="submission" date="2020-03" db="EMBL/GenBank/DDBJ databases">
        <title>Genomic Encyclopedia of Type Strains, Phase IV (KMG-IV): sequencing the most valuable type-strain genomes for metagenomic binning, comparative biology and taxonomic classification.</title>
        <authorList>
            <person name="Goeker M."/>
        </authorList>
    </citation>
    <scope>NUCLEOTIDE SEQUENCE [LARGE SCALE GENOMIC DNA]</scope>
    <source>
        <strain evidence="8 9">DSM 103870</strain>
    </source>
</reference>
<evidence type="ECO:0000313" key="8">
    <source>
        <dbReference type="EMBL" id="NIJ56672.1"/>
    </source>
</evidence>
<keyword evidence="6 7" id="KW-0472">Membrane</keyword>
<comment type="similarity">
    <text evidence="2">Belongs to the DoxX family.</text>
</comment>
<evidence type="ECO:0000256" key="5">
    <source>
        <dbReference type="ARBA" id="ARBA00022989"/>
    </source>
</evidence>
<evidence type="ECO:0000256" key="4">
    <source>
        <dbReference type="ARBA" id="ARBA00022692"/>
    </source>
</evidence>
<feature type="transmembrane region" description="Helical" evidence="7">
    <location>
        <begin position="74"/>
        <end position="90"/>
    </location>
</feature>
<keyword evidence="5 7" id="KW-1133">Transmembrane helix</keyword>
<accession>A0ABX0UUM9</accession>
<dbReference type="Pfam" id="PF07681">
    <property type="entry name" value="DoxX"/>
    <property type="match status" value="1"/>
</dbReference>
<dbReference type="RefSeq" id="WP_166948319.1">
    <property type="nucleotide sequence ID" value="NZ_JAASQI010000001.1"/>
</dbReference>
<evidence type="ECO:0000256" key="3">
    <source>
        <dbReference type="ARBA" id="ARBA00022475"/>
    </source>
</evidence>
<dbReference type="InterPro" id="IPR051907">
    <property type="entry name" value="DoxX-like_oxidoreductase"/>
</dbReference>
<keyword evidence="9" id="KW-1185">Reference proteome</keyword>
<evidence type="ECO:0000256" key="6">
    <source>
        <dbReference type="ARBA" id="ARBA00023136"/>
    </source>
</evidence>
<comment type="subcellular location">
    <subcellularLocation>
        <location evidence="1">Cell membrane</location>
        <topology evidence="1">Multi-pass membrane protein</topology>
    </subcellularLocation>
</comment>
<keyword evidence="4 7" id="KW-0812">Transmembrane</keyword>
<sequence length="133" mass="14436">MSLIATLDNFRPKALAVLRIASSLFFLQHGLAKLIRFPYVEQLANVPLLSQFGIGGIIEVVGSVLILIGLYTRAAAFVLSGLAAVAYFQFHSPHSFFPILNGGELVALFSFVFFYLIFAGPGAWSLDGRRGEA</sequence>
<dbReference type="Proteomes" id="UP001429580">
    <property type="component" value="Unassembled WGS sequence"/>
</dbReference>
<organism evidence="8 9">
    <name type="scientific">Pseudochelatococcus lubricantis</name>
    <dbReference type="NCBI Taxonomy" id="1538102"/>
    <lineage>
        <taxon>Bacteria</taxon>
        <taxon>Pseudomonadati</taxon>
        <taxon>Pseudomonadota</taxon>
        <taxon>Alphaproteobacteria</taxon>
        <taxon>Hyphomicrobiales</taxon>
        <taxon>Chelatococcaceae</taxon>
        <taxon>Pseudochelatococcus</taxon>
    </lineage>
</organism>
<dbReference type="InterPro" id="IPR032808">
    <property type="entry name" value="DoxX"/>
</dbReference>
<gene>
    <name evidence="8" type="ORF">FHS82_000485</name>
</gene>
<evidence type="ECO:0000313" key="9">
    <source>
        <dbReference type="Proteomes" id="UP001429580"/>
    </source>
</evidence>
<name>A0ABX0UUM9_9HYPH</name>
<evidence type="ECO:0000256" key="7">
    <source>
        <dbReference type="SAM" id="Phobius"/>
    </source>
</evidence>
<feature type="transmembrane region" description="Helical" evidence="7">
    <location>
        <begin position="105"/>
        <end position="126"/>
    </location>
</feature>
<evidence type="ECO:0000256" key="1">
    <source>
        <dbReference type="ARBA" id="ARBA00004651"/>
    </source>
</evidence>
<evidence type="ECO:0000256" key="2">
    <source>
        <dbReference type="ARBA" id="ARBA00006679"/>
    </source>
</evidence>
<dbReference type="PANTHER" id="PTHR33452:SF4">
    <property type="entry name" value="BLL4328 PROTEIN"/>
    <property type="match status" value="1"/>
</dbReference>
<protein>
    <submittedName>
        <fullName evidence="8">Oxidoreductase</fullName>
    </submittedName>
</protein>